<evidence type="ECO:0000313" key="3">
    <source>
        <dbReference type="Proteomes" id="UP000199470"/>
    </source>
</evidence>
<proteinExistence type="predicted"/>
<reference evidence="2 3" key="1">
    <citation type="submission" date="2016-10" db="EMBL/GenBank/DDBJ databases">
        <authorList>
            <person name="de Groot N.N."/>
        </authorList>
    </citation>
    <scope>NUCLEOTIDE SEQUENCE [LARGE SCALE GENOMIC DNA]</scope>
    <source>
        <strain evidence="2 3">ATCC 43154</strain>
    </source>
</reference>
<dbReference type="AlphaFoldDB" id="A0A1I4TT91"/>
<name>A0A1I4TT91_9BURK</name>
<accession>A0A1I4TT91</accession>
<keyword evidence="1" id="KW-0472">Membrane</keyword>
<gene>
    <name evidence="2" type="ORF">SAMN02982985_05344</name>
</gene>
<keyword evidence="1" id="KW-1133">Transmembrane helix</keyword>
<evidence type="ECO:0000256" key="1">
    <source>
        <dbReference type="SAM" id="Phobius"/>
    </source>
</evidence>
<keyword evidence="1" id="KW-0812">Transmembrane</keyword>
<protein>
    <submittedName>
        <fullName evidence="2">Uncharacterized protein</fullName>
    </submittedName>
</protein>
<dbReference type="EMBL" id="FOTW01000033">
    <property type="protein sequence ID" value="SFM79800.1"/>
    <property type="molecule type" value="Genomic_DNA"/>
</dbReference>
<evidence type="ECO:0000313" key="2">
    <source>
        <dbReference type="EMBL" id="SFM79800.1"/>
    </source>
</evidence>
<sequence>MILIQLAVLVFVILFGIPSQIIDFKHRRKGAYLPGNEWDYYSTLSKTGSLEGKFMMWSAYGGISLIIATVSYLGYRLFTT</sequence>
<keyword evidence="3" id="KW-1185">Reference proteome</keyword>
<feature type="transmembrane region" description="Helical" evidence="1">
    <location>
        <begin position="54"/>
        <end position="75"/>
    </location>
</feature>
<dbReference type="Proteomes" id="UP000199470">
    <property type="component" value="Unassembled WGS sequence"/>
</dbReference>
<organism evidence="2 3">
    <name type="scientific">Rugamonas rubra</name>
    <dbReference type="NCBI Taxonomy" id="758825"/>
    <lineage>
        <taxon>Bacteria</taxon>
        <taxon>Pseudomonadati</taxon>
        <taxon>Pseudomonadota</taxon>
        <taxon>Betaproteobacteria</taxon>
        <taxon>Burkholderiales</taxon>
        <taxon>Oxalobacteraceae</taxon>
        <taxon>Telluria group</taxon>
        <taxon>Rugamonas</taxon>
    </lineage>
</organism>